<evidence type="ECO:0000313" key="4">
    <source>
        <dbReference type="Proteomes" id="UP000308901"/>
    </source>
</evidence>
<proteinExistence type="predicted"/>
<organism evidence="3 4">
    <name type="scientific">Arcobacter arenosus</name>
    <dbReference type="NCBI Taxonomy" id="2576037"/>
    <lineage>
        <taxon>Bacteria</taxon>
        <taxon>Pseudomonadati</taxon>
        <taxon>Campylobacterota</taxon>
        <taxon>Epsilonproteobacteria</taxon>
        <taxon>Campylobacterales</taxon>
        <taxon>Arcobacteraceae</taxon>
        <taxon>Arcobacter</taxon>
    </lineage>
</organism>
<comment type="caution">
    <text evidence="3">The sequence shown here is derived from an EMBL/GenBank/DDBJ whole genome shotgun (WGS) entry which is preliminary data.</text>
</comment>
<evidence type="ECO:0000259" key="1">
    <source>
        <dbReference type="Pfam" id="PF09836"/>
    </source>
</evidence>
<dbReference type="InterPro" id="IPR018640">
    <property type="entry name" value="DUF2063"/>
</dbReference>
<dbReference type="InterPro" id="IPR044922">
    <property type="entry name" value="DUF2063_N_sf"/>
</dbReference>
<evidence type="ECO:0000259" key="2">
    <source>
        <dbReference type="Pfam" id="PF22106"/>
    </source>
</evidence>
<dbReference type="Proteomes" id="UP000308901">
    <property type="component" value="Unassembled WGS sequence"/>
</dbReference>
<dbReference type="Gene3D" id="1.10.150.690">
    <property type="entry name" value="DUF2063"/>
    <property type="match status" value="1"/>
</dbReference>
<name>A0A5R8Y2Z7_9BACT</name>
<dbReference type="RefSeq" id="WP_138151824.1">
    <property type="nucleotide sequence ID" value="NZ_VANU01000002.1"/>
</dbReference>
<accession>A0A5R8Y2Z7</accession>
<dbReference type="Pfam" id="PF22106">
    <property type="entry name" value="NGO1945_C"/>
    <property type="match status" value="1"/>
</dbReference>
<feature type="domain" description="Putative DNA-binding" evidence="1">
    <location>
        <begin position="11"/>
        <end position="90"/>
    </location>
</feature>
<keyword evidence="4" id="KW-1185">Reference proteome</keyword>
<dbReference type="InterPro" id="IPR054098">
    <property type="entry name" value="NGO1945-like_C"/>
</dbReference>
<evidence type="ECO:0000313" key="3">
    <source>
        <dbReference type="EMBL" id="TLP39240.1"/>
    </source>
</evidence>
<dbReference type="OrthoDB" id="5343726at2"/>
<gene>
    <name evidence="3" type="ORF">FDK22_05040</name>
</gene>
<dbReference type="AlphaFoldDB" id="A0A5R8Y2Z7"/>
<protein>
    <submittedName>
        <fullName evidence="3">Uncharacterized protein</fullName>
    </submittedName>
</protein>
<sequence length="231" mass="28317">MPKNNSLEKDIQNRFFNILLKQEKGYETTNIEVYQKLVFTRYEEVIRNSYPLLIKNINQITLDKLINKFMKNTPSTPFIWKIPKDFKKFVKKTKAFENRKYLYELMYYDWIEIELFMKEYKTYKKGKFSYENRYKVSKSAKFKAFKYDIINKKIQEKRDNFLVIYYDFEADDVIYREINQLIFELFKRIDKKQSIGKILKQLCKENDIDYKEAKKILAPALEELYINKVFI</sequence>
<dbReference type="EMBL" id="VANU01000002">
    <property type="protein sequence ID" value="TLP39240.1"/>
    <property type="molecule type" value="Genomic_DNA"/>
</dbReference>
<feature type="domain" description="NGO1945-like C-terminal" evidence="2">
    <location>
        <begin position="137"/>
        <end position="224"/>
    </location>
</feature>
<dbReference type="Pfam" id="PF09836">
    <property type="entry name" value="DUF2063"/>
    <property type="match status" value="1"/>
</dbReference>
<reference evidence="3 4" key="1">
    <citation type="submission" date="2019-05" db="EMBL/GenBank/DDBJ databases">
        <title>Arcobacter sp. nov., isolated from sea sediment.</title>
        <authorList>
            <person name="Kim W."/>
        </authorList>
    </citation>
    <scope>NUCLEOTIDE SEQUENCE [LARGE SCALE GENOMIC DNA]</scope>
    <source>
        <strain evidence="3 4">CAU 1517</strain>
    </source>
</reference>